<dbReference type="InterPro" id="IPR011324">
    <property type="entry name" value="Cytotoxic_necrot_fac-like_cat"/>
</dbReference>
<dbReference type="Gene3D" id="3.60.100.10">
    <property type="entry name" value="Cytotoxic necrotizing factor, Rho-activating domain"/>
    <property type="match status" value="1"/>
</dbReference>
<dbReference type="InterPro" id="IPR037040">
    <property type="entry name" value="CNF_Rho-act_sf"/>
</dbReference>
<dbReference type="Pfam" id="PF05785">
    <property type="entry name" value="CNF1"/>
    <property type="match status" value="1"/>
</dbReference>
<evidence type="ECO:0000313" key="4">
    <source>
        <dbReference type="Proteomes" id="UP000544134"/>
    </source>
</evidence>
<sequence length="1049" mass="117588">MHFDPEALPSLEDTIDRTRDEMAKYSGPHLGNDLRTERSILDRYRLEEPQNAMNLRIQQTRVDEIANYQFLRGLLGRLGDLRGKIRGEVPGVVRPERNPGKRMIAKTTDVEAHALKNILFNKISVKKYHSATGNYIADPGFSVVRVPDLKYLFGEVELKHILSEYSTLYHEIYDMAIAYSLEGRLEKGQDIVKNSYLGIEMTERLIRYSDLNYNENIRALIDKNNFNIQDPSAYGLSLVLHVLEKDEILHLDTVVAHPFTQLRNEQDFVDYATRHGAEWNLQALERYRIEGVGRFLSYHTAKKSLAESGAKYISMQARNPRAENIASAFGLEEMNDLEFYGLDVSLKAAEDARKSLLRAIFQTVTRQNPEPGPGVKPVASPAAGPHGKLEIQWRREDVSLDLEKPGEAGDRFEGIYSVPVAGTSKSPDEWKYYIKEENNAYEVRWDDDARTWRVVNPLDPGTFGQAVPVKLDDMGHWAARLDIPAEKIGSPFSGAGKVGHLINLSETQSQEMRSLVRSGRKRALNNIDGALKALNRKNTEKVDAAMDLFFGRHNDVVKDVYRHSLNENKKFLNNLDTINDIAYKAGYFENKQVLMRTQVNAASTNWKVGPPPVTVSVDALADISLRKRFTLSEFENYLGCALIHESYHAIAPEANDFGYPVIRDGSLDISPLIMLREPWLFGDNAQEIMKKYGLSRDELMDGRERSFRRAIYNADNLAFLTVLLSNLDDRSPWYGNFITEYNKFIVDNSLPLEWRFKDHNKGGPIRLKTRTAIGQLFGRDTTPLIQNGLLYRTSSSQIPVNFDALTSDLPKAERFSLESGKFSHFLDTWLGGSTTSLKNDVWSGTWGREHFLDNDFSVIEMRGEKSETAAIRINLNGLEEGRPLIISGGELGGSTIAFASSEDGFLYVFHAGYKAGDPNWQPSQQGVAGIYQAYRSMGGKTIPGLKISDAGALVNEGGDSLGHRALRDILGGYKQSFVAYSGQLPDSFPGDVSAETTAKWVDYAQLPQGKGCVYALLQKQDGKVQIDIYAKEAPPVQASSGPKPKKPGT</sequence>
<protein>
    <recommendedName>
        <fullName evidence="2">Cytotoxic necrotizing factor Rho-activating domain-containing protein</fullName>
    </recommendedName>
</protein>
<dbReference type="EMBL" id="JABBGJ010000034">
    <property type="protein sequence ID" value="NMM01850.1"/>
    <property type="molecule type" value="Genomic_DNA"/>
</dbReference>
<dbReference type="SUPFAM" id="SSF64438">
    <property type="entry name" value="CNF1/YfiH-like putative cysteine hydrolases"/>
    <property type="match status" value="1"/>
</dbReference>
<feature type="domain" description="Cytotoxic necrotizing factor Rho-activating" evidence="2">
    <location>
        <begin position="787"/>
        <end position="953"/>
    </location>
</feature>
<evidence type="ECO:0000259" key="2">
    <source>
        <dbReference type="Pfam" id="PF05785"/>
    </source>
</evidence>
<organism evidence="3 4">
    <name type="scientific">Paraburkholderia polaris</name>
    <dbReference type="NCBI Taxonomy" id="2728848"/>
    <lineage>
        <taxon>Bacteria</taxon>
        <taxon>Pseudomonadati</taxon>
        <taxon>Pseudomonadota</taxon>
        <taxon>Betaproteobacteria</taxon>
        <taxon>Burkholderiales</taxon>
        <taxon>Burkholderiaceae</taxon>
        <taxon>Paraburkholderia</taxon>
    </lineage>
</organism>
<dbReference type="Proteomes" id="UP000544134">
    <property type="component" value="Unassembled WGS sequence"/>
</dbReference>
<reference evidence="3 4" key="1">
    <citation type="submission" date="2020-04" db="EMBL/GenBank/DDBJ databases">
        <title>Paraburkholderia sp. RP-4-7 isolated from soil.</title>
        <authorList>
            <person name="Dahal R.H."/>
        </authorList>
    </citation>
    <scope>NUCLEOTIDE SEQUENCE [LARGE SCALE GENOMIC DNA]</scope>
    <source>
        <strain evidence="3 4">RP-4-7</strain>
    </source>
</reference>
<dbReference type="InterPro" id="IPR008430">
    <property type="entry name" value="CNF_Rho-act"/>
</dbReference>
<keyword evidence="4" id="KW-1185">Reference proteome</keyword>
<feature type="region of interest" description="Disordered" evidence="1">
    <location>
        <begin position="367"/>
        <end position="386"/>
    </location>
</feature>
<accession>A0A848IKN9</accession>
<name>A0A848IKN9_9BURK</name>
<evidence type="ECO:0000256" key="1">
    <source>
        <dbReference type="SAM" id="MobiDB-lite"/>
    </source>
</evidence>
<dbReference type="CDD" id="cd16834">
    <property type="entry name" value="CNF1-like"/>
    <property type="match status" value="1"/>
</dbReference>
<dbReference type="RefSeq" id="WP_169488678.1">
    <property type="nucleotide sequence ID" value="NZ_JABBGJ010000034.1"/>
</dbReference>
<comment type="caution">
    <text evidence="3">The sequence shown here is derived from an EMBL/GenBank/DDBJ whole genome shotgun (WGS) entry which is preliminary data.</text>
</comment>
<gene>
    <name evidence="3" type="ORF">HHL24_28430</name>
</gene>
<dbReference type="AlphaFoldDB" id="A0A848IKN9"/>
<evidence type="ECO:0000313" key="3">
    <source>
        <dbReference type="EMBL" id="NMM01850.1"/>
    </source>
</evidence>
<proteinExistence type="predicted"/>